<dbReference type="PROSITE" id="PS51186">
    <property type="entry name" value="GNAT"/>
    <property type="match status" value="1"/>
</dbReference>
<sequence length="180" mass="19378">MKAMETPRAFQHAPGGEPVIRPLTPADEPLLWEMLYQAIHVPDGCPPPPRDVVRRPELSRYVRGWGDEDDLGFVAMQDGDAVGAAWLRRLTGALAGYGHVNDETPELTVALLPQHRGRGLGTRLLTCLLEAARIRYPAVSLSVSPDNAALRLYRRLGFVDAGQSGSSLTLVLAFAAGSGG</sequence>
<dbReference type="EC" id="2.3.1.-" evidence="5"/>
<evidence type="ECO:0000313" key="6">
    <source>
        <dbReference type="Proteomes" id="UP000295781"/>
    </source>
</evidence>
<dbReference type="GO" id="GO:0016747">
    <property type="term" value="F:acyltransferase activity, transferring groups other than amino-acyl groups"/>
    <property type="evidence" value="ECO:0007669"/>
    <property type="project" value="InterPro"/>
</dbReference>
<gene>
    <name evidence="5" type="ORF">SOCEGT47_004000</name>
</gene>
<feature type="domain" description="N-acetyltransferase" evidence="4">
    <location>
        <begin position="18"/>
        <end position="177"/>
    </location>
</feature>
<dbReference type="Proteomes" id="UP000295781">
    <property type="component" value="Chromosome"/>
</dbReference>
<protein>
    <submittedName>
        <fullName evidence="5">Acetyltransferase</fullName>
        <ecNumber evidence="5">2.3.1.-</ecNumber>
    </submittedName>
</protein>
<dbReference type="SUPFAM" id="SSF55729">
    <property type="entry name" value="Acyl-CoA N-acyltransferases (Nat)"/>
    <property type="match status" value="1"/>
</dbReference>
<feature type="region of interest" description="Disordered" evidence="3">
    <location>
        <begin position="1"/>
        <end position="22"/>
    </location>
</feature>
<dbReference type="InterPro" id="IPR016181">
    <property type="entry name" value="Acyl_CoA_acyltransferase"/>
</dbReference>
<name>A0A4P2PTL8_SORCE</name>
<accession>A0A4P2PTL8</accession>
<dbReference type="Gene3D" id="3.40.630.30">
    <property type="match status" value="1"/>
</dbReference>
<dbReference type="InterPro" id="IPR050832">
    <property type="entry name" value="Bact_Acetyltransf"/>
</dbReference>
<organism evidence="5 6">
    <name type="scientific">Sorangium cellulosum</name>
    <name type="common">Polyangium cellulosum</name>
    <dbReference type="NCBI Taxonomy" id="56"/>
    <lineage>
        <taxon>Bacteria</taxon>
        <taxon>Pseudomonadati</taxon>
        <taxon>Myxococcota</taxon>
        <taxon>Polyangia</taxon>
        <taxon>Polyangiales</taxon>
        <taxon>Polyangiaceae</taxon>
        <taxon>Sorangium</taxon>
    </lineage>
</organism>
<proteinExistence type="predicted"/>
<evidence type="ECO:0000313" key="5">
    <source>
        <dbReference type="EMBL" id="AUX19944.1"/>
    </source>
</evidence>
<evidence type="ECO:0000256" key="2">
    <source>
        <dbReference type="ARBA" id="ARBA00023315"/>
    </source>
</evidence>
<reference evidence="5 6" key="1">
    <citation type="submission" date="2015-09" db="EMBL/GenBank/DDBJ databases">
        <title>Sorangium comparison.</title>
        <authorList>
            <person name="Zaburannyi N."/>
            <person name="Bunk B."/>
            <person name="Overmann J."/>
            <person name="Mueller R."/>
        </authorList>
    </citation>
    <scope>NUCLEOTIDE SEQUENCE [LARGE SCALE GENOMIC DNA]</scope>
    <source>
        <strain evidence="5 6">So ceGT47</strain>
    </source>
</reference>
<evidence type="ECO:0000256" key="1">
    <source>
        <dbReference type="ARBA" id="ARBA00022679"/>
    </source>
</evidence>
<dbReference type="AlphaFoldDB" id="A0A4P2PTL8"/>
<dbReference type="CDD" id="cd04301">
    <property type="entry name" value="NAT_SF"/>
    <property type="match status" value="1"/>
</dbReference>
<dbReference type="PANTHER" id="PTHR43877">
    <property type="entry name" value="AMINOALKYLPHOSPHONATE N-ACETYLTRANSFERASE-RELATED-RELATED"/>
    <property type="match status" value="1"/>
</dbReference>
<keyword evidence="1 5" id="KW-0808">Transferase</keyword>
<keyword evidence="2 5" id="KW-0012">Acyltransferase</keyword>
<dbReference type="EMBL" id="CP012670">
    <property type="protein sequence ID" value="AUX19944.1"/>
    <property type="molecule type" value="Genomic_DNA"/>
</dbReference>
<evidence type="ECO:0000259" key="4">
    <source>
        <dbReference type="PROSITE" id="PS51186"/>
    </source>
</evidence>
<dbReference type="InterPro" id="IPR000182">
    <property type="entry name" value="GNAT_dom"/>
</dbReference>
<dbReference type="Pfam" id="PF00583">
    <property type="entry name" value="Acetyltransf_1"/>
    <property type="match status" value="1"/>
</dbReference>
<evidence type="ECO:0000256" key="3">
    <source>
        <dbReference type="SAM" id="MobiDB-lite"/>
    </source>
</evidence>